<dbReference type="Pfam" id="PF03781">
    <property type="entry name" value="FGE-sulfatase"/>
    <property type="match status" value="1"/>
</dbReference>
<feature type="compositionally biased region" description="Basic and acidic residues" evidence="1">
    <location>
        <begin position="248"/>
        <end position="257"/>
    </location>
</feature>
<dbReference type="PANTHER" id="PTHR23150:SF19">
    <property type="entry name" value="FORMYLGLYCINE-GENERATING ENZYME"/>
    <property type="match status" value="1"/>
</dbReference>
<reference evidence="4 5" key="1">
    <citation type="submission" date="2019-08" db="EMBL/GenBank/DDBJ databases">
        <title>Bioinformatics analysis of the strain L3 and L5.</title>
        <authorList>
            <person name="Li X."/>
        </authorList>
    </citation>
    <scope>NUCLEOTIDE SEQUENCE [LARGE SCALE GENOMIC DNA]</scope>
    <source>
        <strain evidence="4 5">L3</strain>
    </source>
</reference>
<feature type="domain" description="Sulfatase-modifying factor enzyme-like" evidence="3">
    <location>
        <begin position="40"/>
        <end position="259"/>
    </location>
</feature>
<feature type="region of interest" description="Disordered" evidence="1">
    <location>
        <begin position="239"/>
        <end position="271"/>
    </location>
</feature>
<feature type="compositionally biased region" description="Gly residues" evidence="1">
    <location>
        <begin position="262"/>
        <end position="271"/>
    </location>
</feature>
<name>A0A640WJU8_9GAMM</name>
<keyword evidence="5" id="KW-1185">Reference proteome</keyword>
<keyword evidence="2" id="KW-0732">Signal</keyword>
<dbReference type="InterPro" id="IPR005532">
    <property type="entry name" value="SUMF_dom"/>
</dbReference>
<dbReference type="SUPFAM" id="SSF56436">
    <property type="entry name" value="C-type lectin-like"/>
    <property type="match status" value="1"/>
</dbReference>
<comment type="caution">
    <text evidence="4">The sequence shown here is derived from an EMBL/GenBank/DDBJ whole genome shotgun (WGS) entry which is preliminary data.</text>
</comment>
<dbReference type="Proteomes" id="UP000466024">
    <property type="component" value="Unassembled WGS sequence"/>
</dbReference>
<dbReference type="RefSeq" id="WP_149433930.1">
    <property type="nucleotide sequence ID" value="NZ_VTPX01000001.1"/>
</dbReference>
<proteinExistence type="predicted"/>
<dbReference type="EMBL" id="VTPX01000001">
    <property type="protein sequence ID" value="KAA0020811.1"/>
    <property type="molecule type" value="Genomic_DNA"/>
</dbReference>
<evidence type="ECO:0000313" key="5">
    <source>
        <dbReference type="Proteomes" id="UP000466024"/>
    </source>
</evidence>
<dbReference type="GO" id="GO:0120147">
    <property type="term" value="F:formylglycine-generating oxidase activity"/>
    <property type="evidence" value="ECO:0007669"/>
    <property type="project" value="TreeGrafter"/>
</dbReference>
<dbReference type="InterPro" id="IPR016187">
    <property type="entry name" value="CTDL_fold"/>
</dbReference>
<evidence type="ECO:0000256" key="2">
    <source>
        <dbReference type="SAM" id="SignalP"/>
    </source>
</evidence>
<feature type="chain" id="PRO_5025069680" evidence="2">
    <location>
        <begin position="24"/>
        <end position="306"/>
    </location>
</feature>
<dbReference type="PROSITE" id="PS51257">
    <property type="entry name" value="PROKAR_LIPOPROTEIN"/>
    <property type="match status" value="1"/>
</dbReference>
<evidence type="ECO:0000256" key="1">
    <source>
        <dbReference type="SAM" id="MobiDB-lite"/>
    </source>
</evidence>
<dbReference type="InterPro" id="IPR051043">
    <property type="entry name" value="Sulfatase_Mod_Factor_Kinase"/>
</dbReference>
<organism evidence="4 5">
    <name type="scientific">Salinicola corii</name>
    <dbReference type="NCBI Taxonomy" id="2606937"/>
    <lineage>
        <taxon>Bacteria</taxon>
        <taxon>Pseudomonadati</taxon>
        <taxon>Pseudomonadota</taxon>
        <taxon>Gammaproteobacteria</taxon>
        <taxon>Oceanospirillales</taxon>
        <taxon>Halomonadaceae</taxon>
        <taxon>Salinicola</taxon>
    </lineage>
</organism>
<evidence type="ECO:0000313" key="4">
    <source>
        <dbReference type="EMBL" id="KAA0020811.1"/>
    </source>
</evidence>
<feature type="signal peptide" evidence="2">
    <location>
        <begin position="1"/>
        <end position="23"/>
    </location>
</feature>
<accession>A0A640WJU8</accession>
<sequence>MKYWIALIAISALGLSACSGGQADSKNQQAVDALIEKTKDELVRVEDGIFQMGDFGPIDPNLKGSDKGLPYSADQDNKPLHDVMLDTFYMSPTKVTYADYDVYTQATGKDKINSTNKFEMQFRQDDVPAGVDWYQARGYCDWLAKETSLPFALPTEAQWEYAARSGGKFIPYGTSTGTLEKGKSIPTSDDVDKATQTGIRSNIAPYPVRLYPPNKIGLYQMGDNGYEWVSDWYQADYYQRSPGQNPKGPDDGGEKVVRGLPHGNGRGGGLTMGRYHASPDIVKNDIAIIYTFRCVLNGSSLEVKDG</sequence>
<gene>
    <name evidence="4" type="ORF">F0A16_03250</name>
</gene>
<dbReference type="InterPro" id="IPR042095">
    <property type="entry name" value="SUMF_sf"/>
</dbReference>
<evidence type="ECO:0000259" key="3">
    <source>
        <dbReference type="Pfam" id="PF03781"/>
    </source>
</evidence>
<dbReference type="Gene3D" id="3.90.1580.10">
    <property type="entry name" value="paralog of FGE (formylglycine-generating enzyme)"/>
    <property type="match status" value="1"/>
</dbReference>
<protein>
    <submittedName>
        <fullName evidence="4">Formylglycine-generating enzyme family protein</fullName>
    </submittedName>
</protein>
<dbReference type="PANTHER" id="PTHR23150">
    <property type="entry name" value="SULFATASE MODIFYING FACTOR 1, 2"/>
    <property type="match status" value="1"/>
</dbReference>
<dbReference type="AlphaFoldDB" id="A0A640WJU8"/>